<evidence type="ECO:0000256" key="3">
    <source>
        <dbReference type="ARBA" id="ARBA00022833"/>
    </source>
</evidence>
<proteinExistence type="predicted"/>
<feature type="region of interest" description="Disordered" evidence="5">
    <location>
        <begin position="1"/>
        <end position="25"/>
    </location>
</feature>
<dbReference type="SUPFAM" id="SSF57953">
    <property type="entry name" value="Trimerization domain of TRAF"/>
    <property type="match status" value="1"/>
</dbReference>
<accession>A0A8J1UGQ7</accession>
<evidence type="ECO:0000256" key="2">
    <source>
        <dbReference type="ARBA" id="ARBA00022771"/>
    </source>
</evidence>
<reference evidence="6" key="1">
    <citation type="submission" date="2022-03" db="EMBL/GenBank/DDBJ databases">
        <authorList>
            <person name="Martin C."/>
        </authorList>
    </citation>
    <scope>NUCLEOTIDE SEQUENCE</scope>
</reference>
<keyword evidence="1" id="KW-0479">Metal-binding</keyword>
<dbReference type="Proteomes" id="UP000749559">
    <property type="component" value="Unassembled WGS sequence"/>
</dbReference>
<keyword evidence="3" id="KW-0862">Zinc</keyword>
<feature type="non-terminal residue" evidence="6">
    <location>
        <position position="1"/>
    </location>
</feature>
<keyword evidence="4" id="KW-0175">Coiled coil</keyword>
<keyword evidence="2" id="KW-0863">Zinc-finger</keyword>
<dbReference type="GO" id="GO:0009898">
    <property type="term" value="C:cytoplasmic side of plasma membrane"/>
    <property type="evidence" value="ECO:0007669"/>
    <property type="project" value="TreeGrafter"/>
</dbReference>
<dbReference type="PROSITE" id="PS50145">
    <property type="entry name" value="ZF_TRAF"/>
    <property type="match status" value="2"/>
</dbReference>
<dbReference type="PANTHER" id="PTHR10131">
    <property type="entry name" value="TNF RECEPTOR ASSOCIATED FACTOR"/>
    <property type="match status" value="1"/>
</dbReference>
<evidence type="ECO:0000313" key="7">
    <source>
        <dbReference type="Proteomes" id="UP000749559"/>
    </source>
</evidence>
<comment type="caution">
    <text evidence="6">The sequence shown here is derived from an EMBL/GenBank/DDBJ whole genome shotgun (WGS) entry which is preliminary data.</text>
</comment>
<organism evidence="6 7">
    <name type="scientific">Owenia fusiformis</name>
    <name type="common">Polychaete worm</name>
    <dbReference type="NCBI Taxonomy" id="6347"/>
    <lineage>
        <taxon>Eukaryota</taxon>
        <taxon>Metazoa</taxon>
        <taxon>Spiralia</taxon>
        <taxon>Lophotrochozoa</taxon>
        <taxon>Annelida</taxon>
        <taxon>Polychaeta</taxon>
        <taxon>Sedentaria</taxon>
        <taxon>Canalipalpata</taxon>
        <taxon>Sabellida</taxon>
        <taxon>Oweniida</taxon>
        <taxon>Oweniidae</taxon>
        <taxon>Owenia</taxon>
    </lineage>
</organism>
<dbReference type="Gene3D" id="3.30.40.10">
    <property type="entry name" value="Zinc/RING finger domain, C3HC4 (zinc finger)"/>
    <property type="match status" value="2"/>
</dbReference>
<feature type="coiled-coil region" evidence="4">
    <location>
        <begin position="267"/>
        <end position="308"/>
    </location>
</feature>
<dbReference type="Pfam" id="PF02176">
    <property type="entry name" value="zf-TRAF"/>
    <property type="match status" value="1"/>
</dbReference>
<dbReference type="GO" id="GO:0005164">
    <property type="term" value="F:tumor necrosis factor receptor binding"/>
    <property type="evidence" value="ECO:0007669"/>
    <property type="project" value="TreeGrafter"/>
</dbReference>
<protein>
    <submittedName>
        <fullName evidence="6">Uncharacterized protein</fullName>
    </submittedName>
</protein>
<evidence type="ECO:0000313" key="6">
    <source>
        <dbReference type="EMBL" id="CAH1788110.1"/>
    </source>
</evidence>
<keyword evidence="7" id="KW-1185">Reference proteome</keyword>
<evidence type="ECO:0000256" key="1">
    <source>
        <dbReference type="ARBA" id="ARBA00022723"/>
    </source>
</evidence>
<dbReference type="AlphaFoldDB" id="A0A8J1UGQ7"/>
<dbReference type="EMBL" id="CAIIXF020000007">
    <property type="protein sequence ID" value="CAH1788110.1"/>
    <property type="molecule type" value="Genomic_DNA"/>
</dbReference>
<gene>
    <name evidence="6" type="ORF">OFUS_LOCUS13703</name>
</gene>
<feature type="compositionally biased region" description="Basic and acidic residues" evidence="5">
    <location>
        <begin position="8"/>
        <end position="22"/>
    </location>
</feature>
<dbReference type="PANTHER" id="PTHR10131:SF153">
    <property type="entry name" value="RING-TYPE DOMAIN-CONTAINING PROTEIN"/>
    <property type="match status" value="1"/>
</dbReference>
<dbReference type="SUPFAM" id="SSF49599">
    <property type="entry name" value="TRAF domain-like"/>
    <property type="match status" value="2"/>
</dbReference>
<name>A0A8J1UGQ7_OWEFU</name>
<evidence type="ECO:0000256" key="4">
    <source>
        <dbReference type="SAM" id="Coils"/>
    </source>
</evidence>
<dbReference type="OrthoDB" id="10051587at2759"/>
<dbReference type="InterPro" id="IPR001293">
    <property type="entry name" value="Znf_TRAF"/>
</dbReference>
<evidence type="ECO:0000256" key="5">
    <source>
        <dbReference type="SAM" id="MobiDB-lite"/>
    </source>
</evidence>
<sequence>MSANLVEEVNRRSKGHADDHGHPLGARGEVRPALQFVHEVDPKNDICCDCGGVLEESMQTVCGHRVCERHIDDKLQKGKIYICPGGDKDCVEVNKENKHLLTFPDHFSRKHISTLLVYCSNKEQGCPEQIALKDLQDHNTKCDYTRVKCKNAGCDELIFAKSMEEHIKDECVFRIEICQKCNEPTPHALISDHLSNHCCEELITCPYKCGVEFKRKDIESHETSCTSKPNTCELRSLGCDFKGSRADLEKHESLSNREHLGLFAIKLENHSLESKTLEKRIEQMKNEKEIYEKEMKDLAHKMGKLVNQYSDMNSKVQNIQKAMANHCEKVISLEDKYTSFKSETESLRVDSMTNMEQRLLVLENKDERRPHSPGREGRASKDVVDNLKTQTRQLDRMVGLHDVRLAEVDLRLDCNDITSYDGHIIWKITGI</sequence>
<dbReference type="InterPro" id="IPR013083">
    <property type="entry name" value="Znf_RING/FYVE/PHD"/>
</dbReference>
<dbReference type="GO" id="GO:0008270">
    <property type="term" value="F:zinc ion binding"/>
    <property type="evidence" value="ECO:0007669"/>
    <property type="project" value="UniProtKB-KW"/>
</dbReference>
<dbReference type="GO" id="GO:0043122">
    <property type="term" value="P:regulation of canonical NF-kappaB signal transduction"/>
    <property type="evidence" value="ECO:0007669"/>
    <property type="project" value="TreeGrafter"/>
</dbReference>